<keyword evidence="1" id="KW-1133">Transmembrane helix</keyword>
<reference evidence="3 4" key="1">
    <citation type="journal article" date="2016" name="Nat. Commun.">
        <title>Thousands of microbial genomes shed light on interconnected biogeochemical processes in an aquifer system.</title>
        <authorList>
            <person name="Anantharaman K."/>
            <person name="Brown C.T."/>
            <person name="Hug L.A."/>
            <person name="Sharon I."/>
            <person name="Castelle C.J."/>
            <person name="Probst A.J."/>
            <person name="Thomas B.C."/>
            <person name="Singh A."/>
            <person name="Wilkins M.J."/>
            <person name="Karaoz U."/>
            <person name="Brodie E.L."/>
            <person name="Williams K.H."/>
            <person name="Hubbard S.S."/>
            <person name="Banfield J.F."/>
        </authorList>
    </citation>
    <scope>NUCLEOTIDE SEQUENCE [LARGE SCALE GENOMIC DNA]</scope>
</reference>
<evidence type="ECO:0000313" key="4">
    <source>
        <dbReference type="Proteomes" id="UP000178811"/>
    </source>
</evidence>
<dbReference type="EMBL" id="MFLW01000008">
    <property type="protein sequence ID" value="OGG78454.1"/>
    <property type="molecule type" value="Genomic_DNA"/>
</dbReference>
<sequence>MEVSPIANYSPFFVPVVYSVIILIIAVVIWSVIIKGFALWHAARASQTGWFVSLLVINTLGILEIIYLIWFRPQSTSPSFTTPASSARESSSPQA</sequence>
<dbReference type="Pfam" id="PF18893">
    <property type="entry name" value="DUF5652"/>
    <property type="match status" value="1"/>
</dbReference>
<feature type="domain" description="DUF5652" evidence="2">
    <location>
        <begin position="19"/>
        <end position="76"/>
    </location>
</feature>
<dbReference type="AlphaFoldDB" id="A0A1F6EXV1"/>
<feature type="transmembrane region" description="Helical" evidence="1">
    <location>
        <begin position="50"/>
        <end position="70"/>
    </location>
</feature>
<accession>A0A1F6EXV1</accession>
<evidence type="ECO:0000256" key="1">
    <source>
        <dbReference type="SAM" id="Phobius"/>
    </source>
</evidence>
<proteinExistence type="predicted"/>
<feature type="transmembrane region" description="Helical" evidence="1">
    <location>
        <begin position="12"/>
        <end position="38"/>
    </location>
</feature>
<protein>
    <recommendedName>
        <fullName evidence="2">DUF5652 domain-containing protein</fullName>
    </recommendedName>
</protein>
<comment type="caution">
    <text evidence="3">The sequence shown here is derived from an EMBL/GenBank/DDBJ whole genome shotgun (WGS) entry which is preliminary data.</text>
</comment>
<dbReference type="InterPro" id="IPR043712">
    <property type="entry name" value="DUF5652"/>
</dbReference>
<name>A0A1F6EXV1_9BACT</name>
<organism evidence="3 4">
    <name type="scientific">Candidatus Kaiserbacteria bacterium RIFCSPLOWO2_01_FULL_52_12b</name>
    <dbReference type="NCBI Taxonomy" id="1798509"/>
    <lineage>
        <taxon>Bacteria</taxon>
        <taxon>Candidatus Kaiseribacteriota</taxon>
    </lineage>
</organism>
<evidence type="ECO:0000259" key="2">
    <source>
        <dbReference type="Pfam" id="PF18893"/>
    </source>
</evidence>
<keyword evidence="1" id="KW-0472">Membrane</keyword>
<dbReference type="Proteomes" id="UP000178811">
    <property type="component" value="Unassembled WGS sequence"/>
</dbReference>
<evidence type="ECO:0000313" key="3">
    <source>
        <dbReference type="EMBL" id="OGG78454.1"/>
    </source>
</evidence>
<keyword evidence="1" id="KW-0812">Transmembrane</keyword>
<gene>
    <name evidence="3" type="ORF">A3A36_02045</name>
</gene>